<dbReference type="InterPro" id="IPR036291">
    <property type="entry name" value="NAD(P)-bd_dom_sf"/>
</dbReference>
<dbReference type="CDD" id="cd05289">
    <property type="entry name" value="MDR_like_2"/>
    <property type="match status" value="1"/>
</dbReference>
<evidence type="ECO:0000313" key="3">
    <source>
        <dbReference type="EMBL" id="KAF2272424.1"/>
    </source>
</evidence>
<dbReference type="RefSeq" id="XP_033649963.1">
    <property type="nucleotide sequence ID" value="XM_033793753.1"/>
</dbReference>
<dbReference type="InterPro" id="IPR052733">
    <property type="entry name" value="Chloroplast_QOR"/>
</dbReference>
<dbReference type="GeneID" id="54546928"/>
<dbReference type="OrthoDB" id="3509362at2759"/>
<organism evidence="3 4">
    <name type="scientific">Westerdykella ornata</name>
    <dbReference type="NCBI Taxonomy" id="318751"/>
    <lineage>
        <taxon>Eukaryota</taxon>
        <taxon>Fungi</taxon>
        <taxon>Dikarya</taxon>
        <taxon>Ascomycota</taxon>
        <taxon>Pezizomycotina</taxon>
        <taxon>Dothideomycetes</taxon>
        <taxon>Pleosporomycetidae</taxon>
        <taxon>Pleosporales</taxon>
        <taxon>Sporormiaceae</taxon>
        <taxon>Westerdykella</taxon>
    </lineage>
</organism>
<dbReference type="SUPFAM" id="SSF51735">
    <property type="entry name" value="NAD(P)-binding Rossmann-fold domains"/>
    <property type="match status" value="1"/>
</dbReference>
<dbReference type="SMART" id="SM00829">
    <property type="entry name" value="PKS_ER"/>
    <property type="match status" value="1"/>
</dbReference>
<dbReference type="Proteomes" id="UP000800097">
    <property type="component" value="Unassembled WGS sequence"/>
</dbReference>
<dbReference type="Gene3D" id="3.90.180.10">
    <property type="entry name" value="Medium-chain alcohol dehydrogenases, catalytic domain"/>
    <property type="match status" value="1"/>
</dbReference>
<dbReference type="PANTHER" id="PTHR44013">
    <property type="entry name" value="ZINC-TYPE ALCOHOL DEHYDROGENASE-LIKE PROTEIN C16A3.02C"/>
    <property type="match status" value="1"/>
</dbReference>
<keyword evidence="4" id="KW-1185">Reference proteome</keyword>
<gene>
    <name evidence="3" type="ORF">EI97DRAFT_208892</name>
</gene>
<feature type="region of interest" description="Disordered" evidence="1">
    <location>
        <begin position="1"/>
        <end position="27"/>
    </location>
</feature>
<dbReference type="PANTHER" id="PTHR44013:SF5">
    <property type="entry name" value="OXIDOREDUCTASE, PUTATIVE (AFU_ORTHOLOGUE AFUA_5G01290)-RELATED"/>
    <property type="match status" value="1"/>
</dbReference>
<feature type="compositionally biased region" description="Basic and acidic residues" evidence="1">
    <location>
        <begin position="7"/>
        <end position="17"/>
    </location>
</feature>
<protein>
    <submittedName>
        <fullName evidence="3">NAD(P)-binding protein</fullName>
    </submittedName>
</protein>
<proteinExistence type="predicted"/>
<evidence type="ECO:0000313" key="4">
    <source>
        <dbReference type="Proteomes" id="UP000800097"/>
    </source>
</evidence>
<dbReference type="InterPro" id="IPR020843">
    <property type="entry name" value="ER"/>
</dbReference>
<dbReference type="Gene3D" id="3.40.50.720">
    <property type="entry name" value="NAD(P)-binding Rossmann-like Domain"/>
    <property type="match status" value="1"/>
</dbReference>
<evidence type="ECO:0000256" key="1">
    <source>
        <dbReference type="SAM" id="MobiDB-lite"/>
    </source>
</evidence>
<name>A0A6A6J897_WESOR</name>
<reference evidence="3" key="1">
    <citation type="journal article" date="2020" name="Stud. Mycol.">
        <title>101 Dothideomycetes genomes: a test case for predicting lifestyles and emergence of pathogens.</title>
        <authorList>
            <person name="Haridas S."/>
            <person name="Albert R."/>
            <person name="Binder M."/>
            <person name="Bloem J."/>
            <person name="Labutti K."/>
            <person name="Salamov A."/>
            <person name="Andreopoulos B."/>
            <person name="Baker S."/>
            <person name="Barry K."/>
            <person name="Bills G."/>
            <person name="Bluhm B."/>
            <person name="Cannon C."/>
            <person name="Castanera R."/>
            <person name="Culley D."/>
            <person name="Daum C."/>
            <person name="Ezra D."/>
            <person name="Gonzalez J."/>
            <person name="Henrissat B."/>
            <person name="Kuo A."/>
            <person name="Liang C."/>
            <person name="Lipzen A."/>
            <person name="Lutzoni F."/>
            <person name="Magnuson J."/>
            <person name="Mondo S."/>
            <person name="Nolan M."/>
            <person name="Ohm R."/>
            <person name="Pangilinan J."/>
            <person name="Park H.-J."/>
            <person name="Ramirez L."/>
            <person name="Alfaro M."/>
            <person name="Sun H."/>
            <person name="Tritt A."/>
            <person name="Yoshinaga Y."/>
            <person name="Zwiers L.-H."/>
            <person name="Turgeon B."/>
            <person name="Goodwin S."/>
            <person name="Spatafora J."/>
            <person name="Crous P."/>
            <person name="Grigoriev I."/>
        </authorList>
    </citation>
    <scope>NUCLEOTIDE SEQUENCE</scope>
    <source>
        <strain evidence="3">CBS 379.55</strain>
    </source>
</reference>
<dbReference type="SUPFAM" id="SSF50129">
    <property type="entry name" value="GroES-like"/>
    <property type="match status" value="1"/>
</dbReference>
<evidence type="ECO:0000259" key="2">
    <source>
        <dbReference type="SMART" id="SM00829"/>
    </source>
</evidence>
<dbReference type="InterPro" id="IPR011032">
    <property type="entry name" value="GroES-like_sf"/>
</dbReference>
<feature type="domain" description="Enoyl reductase (ER)" evidence="2">
    <location>
        <begin position="13"/>
        <end position="325"/>
    </location>
</feature>
<dbReference type="EMBL" id="ML986521">
    <property type="protein sequence ID" value="KAF2272424.1"/>
    <property type="molecule type" value="Genomic_DNA"/>
</dbReference>
<dbReference type="AlphaFoldDB" id="A0A6A6J897"/>
<sequence length="327" mass="35607">MRAITRPAKDKPPRLDSSHPVPQPSPTAYLVSTKATALTRGELTWPEPLEPEIPIPGYDLAGYIQQLPSESPTPSRFKTNDEIYALTAFHRQGNAREVSLALEEEMALKPRNMSFEEAATVPLSALSAWQALFVHGKLEANFTDRETLERSTMGKRRVLVTAASGGVGIWGVQLAHQAGAQVVGTSGPTNVDFVKSLGADMVLDYTKTDIADWVNEDRESRCFDIVLDCVGGETLVSAWKCARKGGTVISVAEPPVPKKPATGVEEGVEGVWFIVSPNGAQLARITQLIEEGRCKGCVDNVYKLEQWEEAFDRVEGGHARGKVVLQL</sequence>
<accession>A0A6A6J897</accession>
<dbReference type="Pfam" id="PF13602">
    <property type="entry name" value="ADH_zinc_N_2"/>
    <property type="match status" value="1"/>
</dbReference>
<dbReference type="GO" id="GO:0016491">
    <property type="term" value="F:oxidoreductase activity"/>
    <property type="evidence" value="ECO:0007669"/>
    <property type="project" value="InterPro"/>
</dbReference>